<dbReference type="Proteomes" id="UP000241890">
    <property type="component" value="Unassembled WGS sequence"/>
</dbReference>
<dbReference type="InParanoid" id="A0A2R5GRY0"/>
<organism evidence="1 2">
    <name type="scientific">Hondaea fermentalgiana</name>
    <dbReference type="NCBI Taxonomy" id="2315210"/>
    <lineage>
        <taxon>Eukaryota</taxon>
        <taxon>Sar</taxon>
        <taxon>Stramenopiles</taxon>
        <taxon>Bigyra</taxon>
        <taxon>Labyrinthulomycetes</taxon>
        <taxon>Thraustochytrida</taxon>
        <taxon>Thraustochytriidae</taxon>
        <taxon>Hondaea</taxon>
    </lineage>
</organism>
<reference evidence="1 2" key="1">
    <citation type="submission" date="2017-12" db="EMBL/GenBank/DDBJ databases">
        <title>Sequencing, de novo assembly and annotation of complete genome of a new Thraustochytrid species, strain FCC1311.</title>
        <authorList>
            <person name="Sedici K."/>
            <person name="Godart F."/>
            <person name="Aiese Cigliano R."/>
            <person name="Sanseverino W."/>
            <person name="Barakat M."/>
            <person name="Ortet P."/>
            <person name="Marechal E."/>
            <person name="Cagnac O."/>
            <person name="Amato A."/>
        </authorList>
    </citation>
    <scope>NUCLEOTIDE SEQUENCE [LARGE SCALE GENOMIC DNA]</scope>
</reference>
<sequence>MGAKEEPSYSFEIMVDRPKRAAPEEWDLLEAEMVPQPSKRRLVNHQSSYTEADVLLGRQVMDVLGSDGSLIDDGVLQLLSIDTTIPELGDPLLIFDEPHETSLEIDVLTPALPMHSGGYEVFLQDESLFVGAVTTGPWRLEEEKLLLHIMYTFIDAELRTMAVVAWKCGIHRPKRAIDKKIKRTLRFSKWRERDIPSAQSEILRLLREKTFAALPQSQYDCLAAVRVELQRLGLPSFELLPRDACLDQVM</sequence>
<dbReference type="EMBL" id="BEYU01000141">
    <property type="protein sequence ID" value="GBG33059.1"/>
    <property type="molecule type" value="Genomic_DNA"/>
</dbReference>
<gene>
    <name evidence="1" type="ORF">FCC1311_092832</name>
</gene>
<proteinExistence type="predicted"/>
<protein>
    <submittedName>
        <fullName evidence="1">Uncharacterized protein</fullName>
    </submittedName>
</protein>
<evidence type="ECO:0000313" key="2">
    <source>
        <dbReference type="Proteomes" id="UP000241890"/>
    </source>
</evidence>
<dbReference type="AlphaFoldDB" id="A0A2R5GRY0"/>
<comment type="caution">
    <text evidence="1">The sequence shown here is derived from an EMBL/GenBank/DDBJ whole genome shotgun (WGS) entry which is preliminary data.</text>
</comment>
<name>A0A2R5GRY0_9STRA</name>
<accession>A0A2R5GRY0</accession>
<keyword evidence="2" id="KW-1185">Reference proteome</keyword>
<evidence type="ECO:0000313" key="1">
    <source>
        <dbReference type="EMBL" id="GBG33059.1"/>
    </source>
</evidence>